<dbReference type="GO" id="GO:1902201">
    <property type="term" value="P:negative regulation of bacterial-type flagellum-dependent cell motility"/>
    <property type="evidence" value="ECO:0007669"/>
    <property type="project" value="TreeGrafter"/>
</dbReference>
<dbReference type="Proteomes" id="UP000180246">
    <property type="component" value="Unassembled WGS sequence"/>
</dbReference>
<comment type="catalytic activity">
    <reaction evidence="2">
        <text>2 GTP = 3',3'-c-di-GMP + 2 diphosphate</text>
        <dbReference type="Rhea" id="RHEA:24898"/>
        <dbReference type="ChEBI" id="CHEBI:33019"/>
        <dbReference type="ChEBI" id="CHEBI:37565"/>
        <dbReference type="ChEBI" id="CHEBI:58805"/>
        <dbReference type="EC" id="2.7.7.65"/>
    </reaction>
</comment>
<feature type="transmembrane region" description="Helical" evidence="4">
    <location>
        <begin position="132"/>
        <end position="150"/>
    </location>
</feature>
<feature type="transmembrane region" description="Helical" evidence="4">
    <location>
        <begin position="51"/>
        <end position="71"/>
    </location>
</feature>
<feature type="transmembrane region" description="Helical" evidence="4">
    <location>
        <begin position="21"/>
        <end position="45"/>
    </location>
</feature>
<gene>
    <name evidence="6" type="ORF">LO55_4815</name>
</gene>
<dbReference type="NCBIfam" id="TIGR00254">
    <property type="entry name" value="GGDEF"/>
    <property type="match status" value="1"/>
</dbReference>
<evidence type="ECO:0000313" key="7">
    <source>
        <dbReference type="Proteomes" id="UP000180246"/>
    </source>
</evidence>
<evidence type="ECO:0000256" key="3">
    <source>
        <dbReference type="SAM" id="Coils"/>
    </source>
</evidence>
<feature type="transmembrane region" description="Helical" evidence="4">
    <location>
        <begin position="83"/>
        <end position="102"/>
    </location>
</feature>
<dbReference type="RefSeq" id="WP_071363368.1">
    <property type="nucleotide sequence ID" value="NZ_JRYB01000001.1"/>
</dbReference>
<proteinExistence type="predicted"/>
<reference evidence="6 7" key="1">
    <citation type="submission" date="2014-10" db="EMBL/GenBank/DDBJ databases">
        <authorList>
            <person name="Seo M.-J."/>
            <person name="Seok Y.J."/>
            <person name="Cha I.-T."/>
        </authorList>
    </citation>
    <scope>NUCLEOTIDE SEQUENCE [LARGE SCALE GENOMIC DNA]</scope>
    <source>
        <strain evidence="6 7">NEU</strain>
    </source>
</reference>
<dbReference type="EC" id="2.7.7.65" evidence="1"/>
<feature type="domain" description="GGDEF" evidence="5">
    <location>
        <begin position="236"/>
        <end position="366"/>
    </location>
</feature>
<feature type="coiled-coil region" evidence="3">
    <location>
        <begin position="175"/>
        <end position="209"/>
    </location>
</feature>
<dbReference type="SUPFAM" id="SSF55073">
    <property type="entry name" value="Nucleotide cyclase"/>
    <property type="match status" value="1"/>
</dbReference>
<dbReference type="CDD" id="cd01949">
    <property type="entry name" value="GGDEF"/>
    <property type="match status" value="1"/>
</dbReference>
<dbReference type="PANTHER" id="PTHR45138">
    <property type="entry name" value="REGULATORY COMPONENTS OF SENSORY TRANSDUCTION SYSTEM"/>
    <property type="match status" value="1"/>
</dbReference>
<dbReference type="PANTHER" id="PTHR45138:SF9">
    <property type="entry name" value="DIGUANYLATE CYCLASE DGCM-RELATED"/>
    <property type="match status" value="1"/>
</dbReference>
<name>A0A1S2NGF6_9BURK</name>
<feature type="transmembrane region" description="Helical" evidence="4">
    <location>
        <begin position="108"/>
        <end position="125"/>
    </location>
</feature>
<dbReference type="InterPro" id="IPR029787">
    <property type="entry name" value="Nucleotide_cyclase"/>
</dbReference>
<dbReference type="FunFam" id="3.30.70.270:FF:000001">
    <property type="entry name" value="Diguanylate cyclase domain protein"/>
    <property type="match status" value="1"/>
</dbReference>
<dbReference type="InterPro" id="IPR050469">
    <property type="entry name" value="Diguanylate_Cyclase"/>
</dbReference>
<dbReference type="AlphaFoldDB" id="A0A1S2NGF6"/>
<dbReference type="InterPro" id="IPR043128">
    <property type="entry name" value="Rev_trsase/Diguanyl_cyclase"/>
</dbReference>
<keyword evidence="4" id="KW-1133">Transmembrane helix</keyword>
<dbReference type="InterPro" id="IPR000160">
    <property type="entry name" value="GGDEF_dom"/>
</dbReference>
<dbReference type="PROSITE" id="PS50887">
    <property type="entry name" value="GGDEF"/>
    <property type="match status" value="1"/>
</dbReference>
<evidence type="ECO:0000259" key="5">
    <source>
        <dbReference type="PROSITE" id="PS50887"/>
    </source>
</evidence>
<accession>A0A1S2NGF6</accession>
<evidence type="ECO:0000256" key="1">
    <source>
        <dbReference type="ARBA" id="ARBA00012528"/>
    </source>
</evidence>
<dbReference type="SMART" id="SM00267">
    <property type="entry name" value="GGDEF"/>
    <property type="match status" value="1"/>
</dbReference>
<dbReference type="Pfam" id="PF00990">
    <property type="entry name" value="GGDEF"/>
    <property type="match status" value="1"/>
</dbReference>
<feature type="transmembrane region" description="Helical" evidence="4">
    <location>
        <begin position="162"/>
        <end position="183"/>
    </location>
</feature>
<keyword evidence="4" id="KW-0812">Transmembrane</keyword>
<dbReference type="GO" id="GO:0052621">
    <property type="term" value="F:diguanylate cyclase activity"/>
    <property type="evidence" value="ECO:0007669"/>
    <property type="project" value="UniProtKB-EC"/>
</dbReference>
<evidence type="ECO:0000313" key="6">
    <source>
        <dbReference type="EMBL" id="OIJ43860.1"/>
    </source>
</evidence>
<evidence type="ECO:0000256" key="4">
    <source>
        <dbReference type="SAM" id="Phobius"/>
    </source>
</evidence>
<keyword evidence="4" id="KW-0472">Membrane</keyword>
<dbReference type="Gene3D" id="3.30.70.270">
    <property type="match status" value="1"/>
</dbReference>
<sequence length="366" mass="39592">MKPVRDTTSVLLGAEPTLRRMLNYWIATSLLYLAGILLLACQVAAGHTPQAPALALASAAAGGTLVFYALIRFSAALRLAPGMLAMLQSLFAIGCGMGSYAIAGPMRAALLCMTVVIIAFCAIALRPRQTMFLSAVALAGMGAVMWWLQAADPLRHPPAVEAMSFGYLAAALLSTALLSSEMTKLRRRMKRKKQELEKALETIRTLATIDELTALANRRHMNELLSAEERRQPPGARSCVALLDIDFFKQVNDRHGHALGDAVLREFASAARSALRANDTLARWGGEEFLLLLPDAAPHDARQVLERMADHVHALQVDGLDPARRISFSAGLAERRAGEPFTDAISRADKALYRAKAAGRDRIEAA</sequence>
<comment type="caution">
    <text evidence="6">The sequence shown here is derived from an EMBL/GenBank/DDBJ whole genome shotgun (WGS) entry which is preliminary data.</text>
</comment>
<organism evidence="6 7">
    <name type="scientific">Massilia timonae</name>
    <dbReference type="NCBI Taxonomy" id="47229"/>
    <lineage>
        <taxon>Bacteria</taxon>
        <taxon>Pseudomonadati</taxon>
        <taxon>Pseudomonadota</taxon>
        <taxon>Betaproteobacteria</taxon>
        <taxon>Burkholderiales</taxon>
        <taxon>Oxalobacteraceae</taxon>
        <taxon>Telluria group</taxon>
        <taxon>Massilia</taxon>
    </lineage>
</organism>
<dbReference type="EMBL" id="JRYB01000001">
    <property type="protein sequence ID" value="OIJ43860.1"/>
    <property type="molecule type" value="Genomic_DNA"/>
</dbReference>
<evidence type="ECO:0000256" key="2">
    <source>
        <dbReference type="ARBA" id="ARBA00034247"/>
    </source>
</evidence>
<keyword evidence="3" id="KW-0175">Coiled coil</keyword>
<dbReference type="GO" id="GO:0043709">
    <property type="term" value="P:cell adhesion involved in single-species biofilm formation"/>
    <property type="evidence" value="ECO:0007669"/>
    <property type="project" value="TreeGrafter"/>
</dbReference>
<dbReference type="GO" id="GO:0005886">
    <property type="term" value="C:plasma membrane"/>
    <property type="evidence" value="ECO:0007669"/>
    <property type="project" value="TreeGrafter"/>
</dbReference>
<protein>
    <recommendedName>
        <fullName evidence="1">diguanylate cyclase</fullName>
        <ecNumber evidence="1">2.7.7.65</ecNumber>
    </recommendedName>
</protein>